<comment type="similarity">
    <text evidence="1">Belongs to the SPATS2 family.</text>
</comment>
<dbReference type="PANTHER" id="PTHR15623">
    <property type="entry name" value="SPERMATOGENESIS-ASSOCIATED SERINE-RICH PROTEIN 2-RELATED"/>
    <property type="match status" value="1"/>
</dbReference>
<proteinExistence type="inferred from homology"/>
<dbReference type="InterPro" id="IPR009060">
    <property type="entry name" value="UBA-like_sf"/>
</dbReference>
<evidence type="ECO:0000313" key="3">
    <source>
        <dbReference type="EnsemblMetazoa" id="XP_030849358"/>
    </source>
</evidence>
<dbReference type="PANTHER" id="PTHR15623:SF11">
    <property type="entry name" value="SPERMATOGENESIS-ASSOCIATED SERINE-RICH PROTEIN 2"/>
    <property type="match status" value="1"/>
</dbReference>
<evidence type="ECO:0000256" key="2">
    <source>
        <dbReference type="SAM" id="MobiDB-lite"/>
    </source>
</evidence>
<evidence type="ECO:0000256" key="1">
    <source>
        <dbReference type="ARBA" id="ARBA00007105"/>
    </source>
</evidence>
<dbReference type="RefSeq" id="XP_030849358.1">
    <property type="nucleotide sequence ID" value="XM_030993498.1"/>
</dbReference>
<dbReference type="InParanoid" id="A0A7M7PE92"/>
<accession>A0A7M7PE92</accession>
<evidence type="ECO:0008006" key="5">
    <source>
        <dbReference type="Google" id="ProtNLM"/>
    </source>
</evidence>
<dbReference type="OrthoDB" id="6136201at2759"/>
<name>A0A7M7PE92_STRPU</name>
<feature type="compositionally biased region" description="Basic and acidic residues" evidence="2">
    <location>
        <begin position="79"/>
        <end position="88"/>
    </location>
</feature>
<dbReference type="SUPFAM" id="SSF46934">
    <property type="entry name" value="UBA-like"/>
    <property type="match status" value="1"/>
</dbReference>
<dbReference type="EnsemblMetazoa" id="XM_030993498">
    <property type="protein sequence ID" value="XP_030849358"/>
    <property type="gene ID" value="LOC105439196"/>
</dbReference>
<evidence type="ECO:0000313" key="4">
    <source>
        <dbReference type="Proteomes" id="UP000007110"/>
    </source>
</evidence>
<reference evidence="3" key="2">
    <citation type="submission" date="2021-01" db="UniProtKB">
        <authorList>
            <consortium name="EnsemblMetazoa"/>
        </authorList>
    </citation>
    <scope>IDENTIFICATION</scope>
</reference>
<feature type="compositionally biased region" description="Basic residues" evidence="2">
    <location>
        <begin position="64"/>
        <end position="78"/>
    </location>
</feature>
<keyword evidence="4" id="KW-1185">Reference proteome</keyword>
<dbReference type="InterPro" id="IPR009816">
    <property type="entry name" value="SPATS2-like"/>
</dbReference>
<sequence length="112" mass="12413">MTDQPRHAQEAFKEQIAKVREFVPTRSRDDIALVLQCHEGNVDKAVQSFMEDGAKTVLNEWQSHGKKSANKRNKKKKRGPDAPDEKSNGGDAAVASKTGKYKHARAIPCKVA</sequence>
<reference evidence="4" key="1">
    <citation type="submission" date="2015-02" db="EMBL/GenBank/DDBJ databases">
        <title>Genome sequencing for Strongylocentrotus purpuratus.</title>
        <authorList>
            <person name="Murali S."/>
            <person name="Liu Y."/>
            <person name="Vee V."/>
            <person name="English A."/>
            <person name="Wang M."/>
            <person name="Skinner E."/>
            <person name="Han Y."/>
            <person name="Muzny D.M."/>
            <person name="Worley K.C."/>
            <person name="Gibbs R.A."/>
        </authorList>
    </citation>
    <scope>NUCLEOTIDE SEQUENCE</scope>
</reference>
<feature type="region of interest" description="Disordered" evidence="2">
    <location>
        <begin position="60"/>
        <end position="112"/>
    </location>
</feature>
<dbReference type="AlphaFoldDB" id="A0A7M7PE92"/>
<dbReference type="CDD" id="cd14279">
    <property type="entry name" value="CUE"/>
    <property type="match status" value="1"/>
</dbReference>
<dbReference type="Proteomes" id="UP000007110">
    <property type="component" value="Unassembled WGS sequence"/>
</dbReference>
<dbReference type="GeneID" id="105439196"/>
<protein>
    <recommendedName>
        <fullName evidence="5">CUE domain-containing protein</fullName>
    </recommendedName>
</protein>
<dbReference type="KEGG" id="spu:105439196"/>
<organism evidence="3 4">
    <name type="scientific">Strongylocentrotus purpuratus</name>
    <name type="common">Purple sea urchin</name>
    <dbReference type="NCBI Taxonomy" id="7668"/>
    <lineage>
        <taxon>Eukaryota</taxon>
        <taxon>Metazoa</taxon>
        <taxon>Echinodermata</taxon>
        <taxon>Eleutherozoa</taxon>
        <taxon>Echinozoa</taxon>
        <taxon>Echinoidea</taxon>
        <taxon>Euechinoidea</taxon>
        <taxon>Echinacea</taxon>
        <taxon>Camarodonta</taxon>
        <taxon>Echinidea</taxon>
        <taxon>Strongylocentrotidae</taxon>
        <taxon>Strongylocentrotus</taxon>
    </lineage>
</organism>